<keyword evidence="4" id="KW-1185">Reference proteome</keyword>
<accession>A0ABQ6NW88</accession>
<dbReference type="CDD" id="cd03812">
    <property type="entry name" value="GT4_CapH-like"/>
    <property type="match status" value="1"/>
</dbReference>
<gene>
    <name evidence="3" type="primary">epsF</name>
    <name evidence="3" type="ORF">PghCCS26_62340</name>
</gene>
<evidence type="ECO:0000313" key="3">
    <source>
        <dbReference type="EMBL" id="GMK49104.1"/>
    </source>
</evidence>
<dbReference type="InterPro" id="IPR001296">
    <property type="entry name" value="Glyco_trans_1"/>
</dbReference>
<feature type="domain" description="Glycosyltransferase subfamily 4-like N-terminal" evidence="2">
    <location>
        <begin position="17"/>
        <end position="180"/>
    </location>
</feature>
<evidence type="ECO:0000259" key="1">
    <source>
        <dbReference type="Pfam" id="PF00534"/>
    </source>
</evidence>
<evidence type="ECO:0000259" key="2">
    <source>
        <dbReference type="Pfam" id="PF13439"/>
    </source>
</evidence>
<sequence length="379" mass="42345">MSHTKIKVLHVVGRMHPGGIETLLMNVYRNIDRDKYEFHFAVQSPEPSFYDDEIRALGGTIYVQPPPKDGIRSFRKQLTANMNKYGPYAAVHSHVFGFSGYVLKLADKLGVPVRISHSHNTSDSKSTSLVRNLYRSYMRSLISRHSTNMLGCSRAACESLFGDGCWKDGRVDVFPNAITLAPYESLVRENREELRRRFGAAEDELLIGHIGRFSKQKNHALLLDSFASLVKQRPKSRLLLCGDGPLRPEMEEKARELGIEGKVNFLGLRKDVPELLGSLDAFVLPSLYEGLGIVLIEAQAAGVPCLISETVPREADLRIGLIERLALNDPPERWAEAMASIGERRARGGGEWQERAAALGERGYDIRVSAEKLERLYAG</sequence>
<dbReference type="SUPFAM" id="SSF53756">
    <property type="entry name" value="UDP-Glycosyltransferase/glycogen phosphorylase"/>
    <property type="match status" value="1"/>
</dbReference>
<dbReference type="EMBL" id="BTCL01000049">
    <property type="protein sequence ID" value="GMK49104.1"/>
    <property type="molecule type" value="Genomic_DNA"/>
</dbReference>
<protein>
    <submittedName>
        <fullName evidence="3">Glycosyltransferase EpsF</fullName>
    </submittedName>
</protein>
<dbReference type="Pfam" id="PF00534">
    <property type="entry name" value="Glycos_transf_1"/>
    <property type="match status" value="1"/>
</dbReference>
<name>A0ABQ6NW88_9BACL</name>
<dbReference type="PANTHER" id="PTHR45947">
    <property type="entry name" value="SULFOQUINOVOSYL TRANSFERASE SQD2"/>
    <property type="match status" value="1"/>
</dbReference>
<reference evidence="3 4" key="1">
    <citation type="submission" date="2023-05" db="EMBL/GenBank/DDBJ databases">
        <title>Draft genome of Paenibacillus sp. CCS26.</title>
        <authorList>
            <person name="Akita H."/>
            <person name="Shinto Y."/>
            <person name="Kimura Z."/>
        </authorList>
    </citation>
    <scope>NUCLEOTIDE SEQUENCE [LARGE SCALE GENOMIC DNA]</scope>
    <source>
        <strain evidence="3 4">CCS26</strain>
    </source>
</reference>
<organism evidence="3 4">
    <name type="scientific">Paenibacillus glycanilyticus</name>
    <dbReference type="NCBI Taxonomy" id="126569"/>
    <lineage>
        <taxon>Bacteria</taxon>
        <taxon>Bacillati</taxon>
        <taxon>Bacillota</taxon>
        <taxon>Bacilli</taxon>
        <taxon>Bacillales</taxon>
        <taxon>Paenibacillaceae</taxon>
        <taxon>Paenibacillus</taxon>
    </lineage>
</organism>
<dbReference type="RefSeq" id="WP_317982465.1">
    <property type="nucleotide sequence ID" value="NZ_BTCL01000049.1"/>
</dbReference>
<dbReference type="Proteomes" id="UP001285921">
    <property type="component" value="Unassembled WGS sequence"/>
</dbReference>
<feature type="domain" description="Glycosyl transferase family 1" evidence="1">
    <location>
        <begin position="191"/>
        <end position="317"/>
    </location>
</feature>
<dbReference type="InterPro" id="IPR028098">
    <property type="entry name" value="Glyco_trans_4-like_N"/>
</dbReference>
<dbReference type="Pfam" id="PF13439">
    <property type="entry name" value="Glyco_transf_4"/>
    <property type="match status" value="1"/>
</dbReference>
<dbReference type="PANTHER" id="PTHR45947:SF3">
    <property type="entry name" value="SULFOQUINOVOSYL TRANSFERASE SQD2"/>
    <property type="match status" value="1"/>
</dbReference>
<proteinExistence type="predicted"/>
<dbReference type="Gene3D" id="3.40.50.2000">
    <property type="entry name" value="Glycogen Phosphorylase B"/>
    <property type="match status" value="2"/>
</dbReference>
<evidence type="ECO:0000313" key="4">
    <source>
        <dbReference type="Proteomes" id="UP001285921"/>
    </source>
</evidence>
<dbReference type="InterPro" id="IPR050194">
    <property type="entry name" value="Glycosyltransferase_grp1"/>
</dbReference>
<comment type="caution">
    <text evidence="3">The sequence shown here is derived from an EMBL/GenBank/DDBJ whole genome shotgun (WGS) entry which is preliminary data.</text>
</comment>